<evidence type="ECO:0000313" key="5">
    <source>
        <dbReference type="Proteomes" id="UP000332933"/>
    </source>
</evidence>
<dbReference type="AlphaFoldDB" id="A0A485LA19"/>
<organism evidence="4 5">
    <name type="scientific">Aphanomyces stellatus</name>
    <dbReference type="NCBI Taxonomy" id="120398"/>
    <lineage>
        <taxon>Eukaryota</taxon>
        <taxon>Sar</taxon>
        <taxon>Stramenopiles</taxon>
        <taxon>Oomycota</taxon>
        <taxon>Saprolegniomycetes</taxon>
        <taxon>Saprolegniales</taxon>
        <taxon>Verrucalvaceae</taxon>
        <taxon>Aphanomyces</taxon>
    </lineage>
</organism>
<feature type="transmembrane region" description="Helical" evidence="2">
    <location>
        <begin position="21"/>
        <end position="43"/>
    </location>
</feature>
<feature type="region of interest" description="Disordered" evidence="1">
    <location>
        <begin position="401"/>
        <end position="434"/>
    </location>
</feature>
<keyword evidence="2" id="KW-1133">Transmembrane helix</keyword>
<keyword evidence="5" id="KW-1185">Reference proteome</keyword>
<reference evidence="4 5" key="1">
    <citation type="submission" date="2019-03" db="EMBL/GenBank/DDBJ databases">
        <authorList>
            <person name="Gaulin E."/>
            <person name="Dumas B."/>
        </authorList>
    </citation>
    <scope>NUCLEOTIDE SEQUENCE [LARGE SCALE GENOMIC DNA]</scope>
    <source>
        <strain evidence="4">CBS 568.67</strain>
    </source>
</reference>
<reference evidence="3" key="2">
    <citation type="submission" date="2019-06" db="EMBL/GenBank/DDBJ databases">
        <title>Genomics analysis of Aphanomyces spp. identifies a new class of oomycete effector associated with host adaptation.</title>
        <authorList>
            <person name="Gaulin E."/>
        </authorList>
    </citation>
    <scope>NUCLEOTIDE SEQUENCE</scope>
    <source>
        <strain evidence="3">CBS 578.67</strain>
    </source>
</reference>
<evidence type="ECO:0000256" key="2">
    <source>
        <dbReference type="SAM" id="Phobius"/>
    </source>
</evidence>
<proteinExistence type="predicted"/>
<keyword evidence="2" id="KW-0472">Membrane</keyword>
<dbReference type="EMBL" id="CAADRA010006403">
    <property type="protein sequence ID" value="VFT95025.1"/>
    <property type="molecule type" value="Genomic_DNA"/>
</dbReference>
<name>A0A485LA19_9STRA</name>
<feature type="transmembrane region" description="Helical" evidence="2">
    <location>
        <begin position="107"/>
        <end position="129"/>
    </location>
</feature>
<dbReference type="OrthoDB" id="68371at2759"/>
<protein>
    <submittedName>
        <fullName evidence="4">Aste57867_18288 protein</fullName>
    </submittedName>
</protein>
<gene>
    <name evidence="4" type="primary">Aste57867_18288</name>
    <name evidence="3" type="ORF">As57867_018226</name>
    <name evidence="4" type="ORF">ASTE57867_18288</name>
</gene>
<evidence type="ECO:0000256" key="1">
    <source>
        <dbReference type="SAM" id="MobiDB-lite"/>
    </source>
</evidence>
<keyword evidence="2" id="KW-0812">Transmembrane</keyword>
<sequence>MPLGSFQHSMPMRSSAGQHMSSVCADTCVLAVAMGGFVDLYLLQDMEEIPHAASEDETIHVPFAAQVCTQAHLPGTSTDTAVTCVAFVGNTLLVGALVCGGPSTRSAAVVLLAFSVFGGSASVAVHHAFTERVPHHADVVAVEPMGTHGAFLRLANSAAIGIATWTARGSSAQLRVVENPNISSPVTALSYHRDDVDAHVHRLAIAHGSGLDVLHHHQHQPHESAPVSSTNVVEERHWIETAHLIHLKSTSSVPFTACRWLVDAQSTSLIVGNAAGAVLVFQPSNETTSGPSSLVHLHVRTYASKQRRIDYILRTNDALVTVSADACVSWPLHPPWPSLVDALALPRTQFGLMEVDLRGVGVFADRMSSHGHVVWCLVDGFLNCAIPKAWAPLSDVSIHKGGGGGGQTASDESADGEEDPRSSPPSPHVSWDDSCTTQRRYALPSPLPIPHRHDVDPAVWTKQLYHQRVEHLHARVDAASHAVQGLRRSFQLLTDDVQEHLAAISSVLERVLQSRDTQKVDADWSKS</sequence>
<evidence type="ECO:0000313" key="3">
    <source>
        <dbReference type="EMBL" id="KAF0690307.1"/>
    </source>
</evidence>
<accession>A0A485LA19</accession>
<dbReference type="EMBL" id="VJMH01006382">
    <property type="protein sequence ID" value="KAF0690307.1"/>
    <property type="molecule type" value="Genomic_DNA"/>
</dbReference>
<dbReference type="Proteomes" id="UP000332933">
    <property type="component" value="Unassembled WGS sequence"/>
</dbReference>
<feature type="transmembrane region" description="Helical" evidence="2">
    <location>
        <begin position="80"/>
        <end position="100"/>
    </location>
</feature>
<evidence type="ECO:0000313" key="4">
    <source>
        <dbReference type="EMBL" id="VFT95025.1"/>
    </source>
</evidence>